<dbReference type="Proteomes" id="UP000251281">
    <property type="component" value="Unassembled WGS sequence"/>
</dbReference>
<reference evidence="2 4" key="1">
    <citation type="submission" date="2018-02" db="EMBL/GenBank/DDBJ databases">
        <title>Complete genome sequencing of Faecalibacterium prausnitzii strains isolated from the human gut.</title>
        <authorList>
            <person name="Fitzgerald B.C."/>
            <person name="Shkoporov A.N."/>
            <person name="Ross P.R."/>
            <person name="Hill C."/>
        </authorList>
    </citation>
    <scope>NUCLEOTIDE SEQUENCE [LARGE SCALE GENOMIC DNA]</scope>
    <source>
        <strain evidence="2 4">APC923/51-1</strain>
    </source>
</reference>
<evidence type="ECO:0000313" key="4">
    <source>
        <dbReference type="Proteomes" id="UP000251281"/>
    </source>
</evidence>
<dbReference type="Proteomes" id="UP000261079">
    <property type="component" value="Unassembled WGS sequence"/>
</dbReference>
<comment type="caution">
    <text evidence="2">The sequence shown here is derived from an EMBL/GenBank/DDBJ whole genome shotgun (WGS) entry which is preliminary data.</text>
</comment>
<organism evidence="2 4">
    <name type="scientific">Faecalibacterium prausnitzii</name>
    <dbReference type="NCBI Taxonomy" id="853"/>
    <lineage>
        <taxon>Bacteria</taxon>
        <taxon>Bacillati</taxon>
        <taxon>Bacillota</taxon>
        <taxon>Clostridia</taxon>
        <taxon>Eubacteriales</taxon>
        <taxon>Oscillospiraceae</taxon>
        <taxon>Faecalibacterium</taxon>
    </lineage>
</organism>
<sequence>MSKDYRDTEYCPGYGNILEDKKIFMDSFRTQHPRAKDIHAYVSKNEGTYKKDFIKIYNGKCAYCGTSIKIIPKTMFEIDHFIPQSADCFVNKAAAGDISNIVLSCQTCNHNKSDFLIEPEIRSLLHPDHDGIRNAFFRDELYYIRVVDGQPSEVTDFYKQLELDRQICRLDYLLLNMKGLYAKIADRPEIHNLLGEAISLLSEKRNNGC</sequence>
<keyword evidence="2" id="KW-0255">Endonuclease</keyword>
<evidence type="ECO:0000259" key="1">
    <source>
        <dbReference type="SMART" id="SM00507"/>
    </source>
</evidence>
<name>A0A329U5E2_9FIRM</name>
<dbReference type="EMBL" id="QVEZ01000003">
    <property type="protein sequence ID" value="RGC06013.1"/>
    <property type="molecule type" value="Genomic_DNA"/>
</dbReference>
<reference evidence="3 5" key="2">
    <citation type="submission" date="2018-08" db="EMBL/GenBank/DDBJ databases">
        <title>A genome reference for cultivated species of the human gut microbiota.</title>
        <authorList>
            <person name="Zou Y."/>
            <person name="Xue W."/>
            <person name="Luo G."/>
        </authorList>
    </citation>
    <scope>NUCLEOTIDE SEQUENCE [LARGE SCALE GENOMIC DNA]</scope>
    <source>
        <strain evidence="3 5">AM42-11AC</strain>
    </source>
</reference>
<feature type="domain" description="HNH nuclease" evidence="1">
    <location>
        <begin position="48"/>
        <end position="110"/>
    </location>
</feature>
<gene>
    <name evidence="2" type="ORF">C4N24_11590</name>
    <name evidence="3" type="ORF">DW905_06135</name>
</gene>
<dbReference type="InterPro" id="IPR002711">
    <property type="entry name" value="HNH"/>
</dbReference>
<dbReference type="Pfam" id="PF01844">
    <property type="entry name" value="HNH"/>
    <property type="match status" value="1"/>
</dbReference>
<dbReference type="InterPro" id="IPR003615">
    <property type="entry name" value="HNH_nuc"/>
</dbReference>
<dbReference type="RefSeq" id="WP_055188915.1">
    <property type="nucleotide sequence ID" value="NZ_CP158110.1"/>
</dbReference>
<evidence type="ECO:0000313" key="3">
    <source>
        <dbReference type="EMBL" id="RGC06013.1"/>
    </source>
</evidence>
<dbReference type="AlphaFoldDB" id="A0A329U5E2"/>
<keyword evidence="2" id="KW-0540">Nuclease</keyword>
<keyword evidence="2" id="KW-0378">Hydrolase</keyword>
<dbReference type="Gene3D" id="1.10.30.50">
    <property type="match status" value="1"/>
</dbReference>
<proteinExistence type="predicted"/>
<accession>A0A329U5E2</accession>
<dbReference type="OrthoDB" id="9802901at2"/>
<evidence type="ECO:0000313" key="5">
    <source>
        <dbReference type="Proteomes" id="UP000261079"/>
    </source>
</evidence>
<evidence type="ECO:0000313" key="2">
    <source>
        <dbReference type="EMBL" id="RAW56276.1"/>
    </source>
</evidence>
<protein>
    <submittedName>
        <fullName evidence="2">HNH endonuclease</fullName>
    </submittedName>
</protein>
<dbReference type="SMART" id="SM00507">
    <property type="entry name" value="HNHc"/>
    <property type="match status" value="1"/>
</dbReference>
<dbReference type="GO" id="GO:0004519">
    <property type="term" value="F:endonuclease activity"/>
    <property type="evidence" value="ECO:0007669"/>
    <property type="project" value="UniProtKB-KW"/>
</dbReference>
<dbReference type="GO" id="GO:0008270">
    <property type="term" value="F:zinc ion binding"/>
    <property type="evidence" value="ECO:0007669"/>
    <property type="project" value="InterPro"/>
</dbReference>
<dbReference type="GO" id="GO:0003676">
    <property type="term" value="F:nucleic acid binding"/>
    <property type="evidence" value="ECO:0007669"/>
    <property type="project" value="InterPro"/>
</dbReference>
<dbReference type="EMBL" id="PRLD01000012">
    <property type="protein sequence ID" value="RAW56276.1"/>
    <property type="molecule type" value="Genomic_DNA"/>
</dbReference>